<organism evidence="4 5">
    <name type="scientific">Dysgonomonas termitidis</name>
    <dbReference type="NCBI Taxonomy" id="1516126"/>
    <lineage>
        <taxon>Bacteria</taxon>
        <taxon>Pseudomonadati</taxon>
        <taxon>Bacteroidota</taxon>
        <taxon>Bacteroidia</taxon>
        <taxon>Bacteroidales</taxon>
        <taxon>Dysgonomonadaceae</taxon>
        <taxon>Dysgonomonas</taxon>
    </lineage>
</organism>
<dbReference type="InterPro" id="IPR003423">
    <property type="entry name" value="OMP_efflux"/>
</dbReference>
<name>A0ABV9KQI9_9BACT</name>
<proteinExistence type="inferred from homology"/>
<evidence type="ECO:0000313" key="5">
    <source>
        <dbReference type="Proteomes" id="UP001596023"/>
    </source>
</evidence>
<dbReference type="Proteomes" id="UP001596023">
    <property type="component" value="Unassembled WGS sequence"/>
</dbReference>
<dbReference type="PANTHER" id="PTHR30203">
    <property type="entry name" value="OUTER MEMBRANE CATION EFFLUX PROTEIN"/>
    <property type="match status" value="1"/>
</dbReference>
<evidence type="ECO:0000256" key="3">
    <source>
        <dbReference type="SAM" id="Coils"/>
    </source>
</evidence>
<keyword evidence="2" id="KW-0564">Palmitate</keyword>
<evidence type="ECO:0000256" key="1">
    <source>
        <dbReference type="ARBA" id="ARBA00007613"/>
    </source>
</evidence>
<keyword evidence="2" id="KW-0812">Transmembrane</keyword>
<keyword evidence="2" id="KW-1134">Transmembrane beta strand</keyword>
<dbReference type="Pfam" id="PF02321">
    <property type="entry name" value="OEP"/>
    <property type="match status" value="2"/>
</dbReference>
<dbReference type="SUPFAM" id="SSF56954">
    <property type="entry name" value="Outer membrane efflux proteins (OEP)"/>
    <property type="match status" value="1"/>
</dbReference>
<protein>
    <submittedName>
        <fullName evidence="4">Efflux transporter outer membrane subunit</fullName>
    </submittedName>
</protein>
<evidence type="ECO:0000256" key="2">
    <source>
        <dbReference type="RuleBase" id="RU362097"/>
    </source>
</evidence>
<dbReference type="NCBIfam" id="TIGR01845">
    <property type="entry name" value="outer_NodT"/>
    <property type="match status" value="1"/>
</dbReference>
<dbReference type="Gene3D" id="1.20.1600.10">
    <property type="entry name" value="Outer membrane efflux proteins (OEP)"/>
    <property type="match status" value="1"/>
</dbReference>
<keyword evidence="2" id="KW-0472">Membrane</keyword>
<keyword evidence="5" id="KW-1185">Reference proteome</keyword>
<dbReference type="InterPro" id="IPR010131">
    <property type="entry name" value="MdtP/NodT-like"/>
</dbReference>
<dbReference type="Gene3D" id="2.20.200.10">
    <property type="entry name" value="Outer membrane efflux proteins (OEP)"/>
    <property type="match status" value="1"/>
</dbReference>
<comment type="subcellular location">
    <subcellularLocation>
        <location evidence="2">Cell membrane</location>
        <topology evidence="2">Lipid-anchor</topology>
    </subcellularLocation>
</comment>
<comment type="caution">
    <text evidence="4">The sequence shown here is derived from an EMBL/GenBank/DDBJ whole genome shotgun (WGS) entry which is preliminary data.</text>
</comment>
<dbReference type="PANTHER" id="PTHR30203:SF33">
    <property type="entry name" value="BLR4455 PROTEIN"/>
    <property type="match status" value="1"/>
</dbReference>
<dbReference type="EMBL" id="JBHSGN010000011">
    <property type="protein sequence ID" value="MFC4672437.1"/>
    <property type="molecule type" value="Genomic_DNA"/>
</dbReference>
<evidence type="ECO:0000313" key="4">
    <source>
        <dbReference type="EMBL" id="MFC4672437.1"/>
    </source>
</evidence>
<reference evidence="5" key="1">
    <citation type="journal article" date="2019" name="Int. J. Syst. Evol. Microbiol.">
        <title>The Global Catalogue of Microorganisms (GCM) 10K type strain sequencing project: providing services to taxonomists for standard genome sequencing and annotation.</title>
        <authorList>
            <consortium name="The Broad Institute Genomics Platform"/>
            <consortium name="The Broad Institute Genome Sequencing Center for Infectious Disease"/>
            <person name="Wu L."/>
            <person name="Ma J."/>
        </authorList>
    </citation>
    <scope>NUCLEOTIDE SEQUENCE [LARGE SCALE GENOMIC DNA]</scope>
    <source>
        <strain evidence="5">CCUG 66188</strain>
    </source>
</reference>
<accession>A0ABV9KQI9</accession>
<feature type="coiled-coil region" evidence="3">
    <location>
        <begin position="185"/>
        <end position="212"/>
    </location>
</feature>
<comment type="similarity">
    <text evidence="1 2">Belongs to the outer membrane factor (OMF) (TC 1.B.17) family.</text>
</comment>
<keyword evidence="3" id="KW-0175">Coiled coil</keyword>
<dbReference type="RefSeq" id="WP_379993610.1">
    <property type="nucleotide sequence ID" value="NZ_JBHSGN010000011.1"/>
</dbReference>
<gene>
    <name evidence="4" type="ORF">ACFO6W_01895</name>
</gene>
<sequence>MSRYKYIKNITLLGFMILTGLPACQVMNKYKVPEIDSDNLYGEMTSSDTTTITGIPWKEYFTDSFLILLIDEGIKKNHDLQIAYTRIQQAEANLSMAKAAYFPDISLAGQVDQSRFSNGSNGEKVLGYHSTDYSLGVSVSWELDIWGKLNRQSRSKYAQFLNSYAYKNLIQTSLIANVALSYYSLLALDEQLAIMKETVDLLEENVETMEALKKAGLQNGAAVEQSKFLLYSTQASIPDLESQIRQMENSINTLLGRKSEKIERSSIYNQQYPSRLQYGVPVQMLAKRPDVQQAELSFRSAFELTNAAQASFYPSLTLSSSSIGYVTNNTLSNFFNPGNIFANIIGGLTQPLFARKQLVGSLKIAKAQQQEALLIFEQTVLIAAQEVTDVLYTFESLLKKQKARELQVETGQRSVYFTQELLKAGDANYTEVLTAKQNLLSALISQVNDKLEQLQCTVVLYKALGGGTE</sequence>
<keyword evidence="2" id="KW-0449">Lipoprotein</keyword>